<feature type="chain" id="PRO_5012722782" description="Lipocalin-like domain-containing protein" evidence="1">
    <location>
        <begin position="22"/>
        <end position="130"/>
    </location>
</feature>
<gene>
    <name evidence="2" type="ORF">CRP01_40050</name>
</gene>
<comment type="caution">
    <text evidence="2">The sequence shown here is derived from an EMBL/GenBank/DDBJ whole genome shotgun (WGS) entry which is preliminary data.</text>
</comment>
<dbReference type="RefSeq" id="WP_099155734.1">
    <property type="nucleotide sequence ID" value="NZ_PDUD01000071.1"/>
</dbReference>
<dbReference type="AlphaFoldDB" id="A0A2D0MXA5"/>
<sequence length="130" mass="13590">MKYLKVTLFLMVLLAVSSCKKDDDTMTTCTPADWVGTYVGTIDCDGNTEDITVTITASGTDDIIISYQTATVSADYDPLPPDGCDLDISASGGGFTASVDGELDGNSLTFTETISDGTNTTSCSVTATRQ</sequence>
<evidence type="ECO:0000313" key="3">
    <source>
        <dbReference type="Proteomes" id="UP000223913"/>
    </source>
</evidence>
<dbReference type="PROSITE" id="PS51257">
    <property type="entry name" value="PROKAR_LIPOPROTEIN"/>
    <property type="match status" value="1"/>
</dbReference>
<organism evidence="2 3">
    <name type="scientific">Flavilitoribacter nigricans (strain ATCC 23147 / DSM 23189 / NBRC 102662 / NCIMB 1420 / SS-2)</name>
    <name type="common">Lewinella nigricans</name>
    <dbReference type="NCBI Taxonomy" id="1122177"/>
    <lineage>
        <taxon>Bacteria</taxon>
        <taxon>Pseudomonadati</taxon>
        <taxon>Bacteroidota</taxon>
        <taxon>Saprospiria</taxon>
        <taxon>Saprospirales</taxon>
        <taxon>Lewinellaceae</taxon>
        <taxon>Flavilitoribacter</taxon>
    </lineage>
</organism>
<name>A0A2D0MXA5_FLAN2</name>
<accession>A0A2D0MXA5</accession>
<feature type="signal peptide" evidence="1">
    <location>
        <begin position="1"/>
        <end position="21"/>
    </location>
</feature>
<proteinExistence type="predicted"/>
<dbReference type="Proteomes" id="UP000223913">
    <property type="component" value="Unassembled WGS sequence"/>
</dbReference>
<reference evidence="2 3" key="1">
    <citation type="submission" date="2017-10" db="EMBL/GenBank/DDBJ databases">
        <title>The draft genome sequence of Lewinella nigricans NBRC 102662.</title>
        <authorList>
            <person name="Wang K."/>
        </authorList>
    </citation>
    <scope>NUCLEOTIDE SEQUENCE [LARGE SCALE GENOMIC DNA]</scope>
    <source>
        <strain evidence="2 3">NBRC 102662</strain>
    </source>
</reference>
<keyword evidence="1" id="KW-0732">Signal</keyword>
<evidence type="ECO:0000256" key="1">
    <source>
        <dbReference type="SAM" id="SignalP"/>
    </source>
</evidence>
<evidence type="ECO:0008006" key="4">
    <source>
        <dbReference type="Google" id="ProtNLM"/>
    </source>
</evidence>
<dbReference type="EMBL" id="PDUD01000071">
    <property type="protein sequence ID" value="PHN00884.1"/>
    <property type="molecule type" value="Genomic_DNA"/>
</dbReference>
<protein>
    <recommendedName>
        <fullName evidence="4">Lipocalin-like domain-containing protein</fullName>
    </recommendedName>
</protein>
<keyword evidence="3" id="KW-1185">Reference proteome</keyword>
<dbReference type="OrthoDB" id="711418at2"/>
<evidence type="ECO:0000313" key="2">
    <source>
        <dbReference type="EMBL" id="PHN00884.1"/>
    </source>
</evidence>